<dbReference type="InterPro" id="IPR050268">
    <property type="entry name" value="NADH-dep_flavin_reductase"/>
</dbReference>
<evidence type="ECO:0000256" key="2">
    <source>
        <dbReference type="ARBA" id="ARBA00006032"/>
    </source>
</evidence>
<name>A0A949T257_9PAST</name>
<evidence type="ECO:0000313" key="9">
    <source>
        <dbReference type="EMBL" id="MBV6530664.1"/>
    </source>
</evidence>
<dbReference type="SMART" id="SM00903">
    <property type="entry name" value="Flavin_Reduct"/>
    <property type="match status" value="1"/>
</dbReference>
<evidence type="ECO:0000256" key="3">
    <source>
        <dbReference type="ARBA" id="ARBA00015398"/>
    </source>
</evidence>
<accession>A0A949T257</accession>
<dbReference type="GO" id="GO:0042537">
    <property type="term" value="P:benzene-containing compound metabolic process"/>
    <property type="evidence" value="ECO:0007669"/>
    <property type="project" value="InterPro"/>
</dbReference>
<keyword evidence="4" id="KW-0285">Flavoprotein</keyword>
<dbReference type="GeneID" id="65548758"/>
<comment type="similarity">
    <text evidence="2">Belongs to the non-flavoprotein flavin reductase family. HpaC subfamily.</text>
</comment>
<keyword evidence="5" id="KW-0058">Aromatic hydrocarbons catabolism</keyword>
<reference evidence="10 12" key="1">
    <citation type="journal article" date="2021" name="Mol. Ecol.">
        <title>Polar bear-adapted Ursidibacter maritimus are remarkably conserved after generations in captivity.</title>
        <authorList>
            <person name="Espinosa-Gongora C."/>
            <person name="Hansen M.J."/>
            <person name="Bertelsen M.F."/>
            <person name="Bojesen A.M."/>
        </authorList>
    </citation>
    <scope>NUCLEOTIDE SEQUENCE</scope>
    <source>
        <strain evidence="10">Pb43105x</strain>
        <strain evidence="9 12">Pb43106</strain>
    </source>
</reference>
<dbReference type="InterPro" id="IPR012349">
    <property type="entry name" value="Split_barrel_FMN-bd"/>
</dbReference>
<evidence type="ECO:0000256" key="7">
    <source>
        <dbReference type="ARBA" id="ARBA00023027"/>
    </source>
</evidence>
<dbReference type="AlphaFoldDB" id="A0A949T257"/>
<evidence type="ECO:0000256" key="1">
    <source>
        <dbReference type="ARBA" id="ARBA00005112"/>
    </source>
</evidence>
<dbReference type="GO" id="GO:0042602">
    <property type="term" value="F:riboflavin reductase (NADPH) activity"/>
    <property type="evidence" value="ECO:0007669"/>
    <property type="project" value="TreeGrafter"/>
</dbReference>
<dbReference type="PANTHER" id="PTHR30466:SF1">
    <property type="entry name" value="FMN REDUCTASE (NADH) RUTF"/>
    <property type="match status" value="1"/>
</dbReference>
<comment type="caution">
    <text evidence="10">The sequence shown here is derived from an EMBL/GenBank/DDBJ whole genome shotgun (WGS) entry which is preliminary data.</text>
</comment>
<dbReference type="Proteomes" id="UP000732858">
    <property type="component" value="Unassembled WGS sequence"/>
</dbReference>
<keyword evidence="6 10" id="KW-0560">Oxidoreductase</keyword>
<gene>
    <name evidence="10" type="primary">hpaC</name>
    <name evidence="9" type="ORF">HT657_00640</name>
    <name evidence="10" type="ORF">HT672_00240</name>
</gene>
<keyword evidence="12" id="KW-1185">Reference proteome</keyword>
<feature type="domain" description="Flavin reductase like" evidence="8">
    <location>
        <begin position="17"/>
        <end position="163"/>
    </location>
</feature>
<dbReference type="GO" id="GO:0006208">
    <property type="term" value="P:pyrimidine nucleobase catabolic process"/>
    <property type="evidence" value="ECO:0007669"/>
    <property type="project" value="TreeGrafter"/>
</dbReference>
<dbReference type="InterPro" id="IPR002563">
    <property type="entry name" value="Flavin_Rdtase-like_dom"/>
</dbReference>
<proteinExistence type="inferred from homology"/>
<comment type="pathway">
    <text evidence="1">Aromatic compound metabolism; 4-hydroxyphenylacetate degradation; pyruvate and succinate semialdehyde from 4-hydroxyphenylacetate: step 1/7.</text>
</comment>
<evidence type="ECO:0000313" key="11">
    <source>
        <dbReference type="Proteomes" id="UP000732858"/>
    </source>
</evidence>
<dbReference type="InterPro" id="IPR011982">
    <property type="entry name" value="HPA_mOase_red"/>
</dbReference>
<dbReference type="GO" id="GO:0051287">
    <property type="term" value="F:NAD binding"/>
    <property type="evidence" value="ECO:0007669"/>
    <property type="project" value="InterPro"/>
</dbReference>
<dbReference type="SUPFAM" id="SSF50475">
    <property type="entry name" value="FMN-binding split barrel"/>
    <property type="match status" value="1"/>
</dbReference>
<keyword evidence="7" id="KW-0520">NAD</keyword>
<dbReference type="GO" id="GO:0010181">
    <property type="term" value="F:FMN binding"/>
    <property type="evidence" value="ECO:0007669"/>
    <property type="project" value="InterPro"/>
</dbReference>
<protein>
    <recommendedName>
        <fullName evidence="3">4-hydroxyphenylacetate 3-monooxygenase reductase component</fullName>
    </recommendedName>
</protein>
<dbReference type="RefSeq" id="WP_157402914.1">
    <property type="nucleotide sequence ID" value="NZ_JABULY010000001.1"/>
</dbReference>
<dbReference type="GO" id="GO:0016651">
    <property type="term" value="F:oxidoreductase activity, acting on NAD(P)H"/>
    <property type="evidence" value="ECO:0007669"/>
    <property type="project" value="InterPro"/>
</dbReference>
<dbReference type="EMBL" id="JABUMC010000001">
    <property type="protein sequence ID" value="MBV6545740.1"/>
    <property type="molecule type" value="Genomic_DNA"/>
</dbReference>
<evidence type="ECO:0000256" key="4">
    <source>
        <dbReference type="ARBA" id="ARBA00022630"/>
    </source>
</evidence>
<dbReference type="OrthoDB" id="6401628at2"/>
<dbReference type="NCBIfam" id="TIGR02296">
    <property type="entry name" value="HpaC"/>
    <property type="match status" value="1"/>
</dbReference>
<evidence type="ECO:0000259" key="8">
    <source>
        <dbReference type="SMART" id="SM00903"/>
    </source>
</evidence>
<evidence type="ECO:0000313" key="10">
    <source>
        <dbReference type="EMBL" id="MBV6545740.1"/>
    </source>
</evidence>
<evidence type="ECO:0000256" key="5">
    <source>
        <dbReference type="ARBA" id="ARBA00022797"/>
    </source>
</evidence>
<dbReference type="Proteomes" id="UP001196379">
    <property type="component" value="Unassembled WGS sequence"/>
</dbReference>
<organism evidence="10 11">
    <name type="scientific">Ursidibacter maritimus</name>
    <dbReference type="NCBI Taxonomy" id="1331689"/>
    <lineage>
        <taxon>Bacteria</taxon>
        <taxon>Pseudomonadati</taxon>
        <taxon>Pseudomonadota</taxon>
        <taxon>Gammaproteobacteria</taxon>
        <taxon>Pasteurellales</taxon>
        <taxon>Pasteurellaceae</taxon>
        <taxon>Ursidibacter</taxon>
    </lineage>
</organism>
<dbReference type="Pfam" id="PF01613">
    <property type="entry name" value="Flavin_Reduct"/>
    <property type="match status" value="1"/>
</dbReference>
<sequence length="166" mass="18407">MANSPINAFSQKFRDAMAHLSAAVHVVTSNGEAGKVGITVSSVSSVSDNPATVLFCVNQSSALHDVIKQNGKVCINVLNHQQQDLAKHFACMLESTMEERFEWDIWDNGWQNQPVLRDAISALQGEIIETHTVGTHSIFIVRLAEIECQPNHSLVYFARQFKTVEL</sequence>
<dbReference type="PANTHER" id="PTHR30466">
    <property type="entry name" value="FLAVIN REDUCTASE"/>
    <property type="match status" value="1"/>
</dbReference>
<evidence type="ECO:0000313" key="12">
    <source>
        <dbReference type="Proteomes" id="UP001196379"/>
    </source>
</evidence>
<dbReference type="Gene3D" id="2.30.110.10">
    <property type="entry name" value="Electron Transport, Fmn-binding Protein, Chain A"/>
    <property type="match status" value="1"/>
</dbReference>
<dbReference type="EMBL" id="JABULY010000001">
    <property type="protein sequence ID" value="MBV6530664.1"/>
    <property type="molecule type" value="Genomic_DNA"/>
</dbReference>
<evidence type="ECO:0000256" key="6">
    <source>
        <dbReference type="ARBA" id="ARBA00023002"/>
    </source>
</evidence>